<dbReference type="Proteomes" id="UP000441333">
    <property type="component" value="Unassembled WGS sequence"/>
</dbReference>
<comment type="catalytic activity">
    <reaction evidence="1">
        <text>(7,8-dihydropterin-6-yl)methyl diphosphate + 4-aminobenzoate = 7,8-dihydropteroate + diphosphate</text>
        <dbReference type="Rhea" id="RHEA:19949"/>
        <dbReference type="ChEBI" id="CHEBI:17836"/>
        <dbReference type="ChEBI" id="CHEBI:17839"/>
        <dbReference type="ChEBI" id="CHEBI:33019"/>
        <dbReference type="ChEBI" id="CHEBI:72950"/>
        <dbReference type="EC" id="2.5.1.15"/>
    </reaction>
</comment>
<dbReference type="GO" id="GO:0046654">
    <property type="term" value="P:tetrahydrofolate biosynthetic process"/>
    <property type="evidence" value="ECO:0007669"/>
    <property type="project" value="UniProtKB-UniPathway"/>
</dbReference>
<dbReference type="RefSeq" id="WP_150940480.1">
    <property type="nucleotide sequence ID" value="NZ_WAAT01000050.1"/>
</dbReference>
<dbReference type="EMBL" id="WAAT01000050">
    <property type="protein sequence ID" value="KAB1067312.1"/>
    <property type="molecule type" value="Genomic_DNA"/>
</dbReference>
<dbReference type="FunFam" id="3.20.20.20:FF:000006">
    <property type="entry name" value="Dihydropteroate synthase"/>
    <property type="match status" value="1"/>
</dbReference>
<comment type="cofactor">
    <cofactor evidence="2 12">
        <name>Mg(2+)</name>
        <dbReference type="ChEBI" id="CHEBI:18420"/>
    </cofactor>
</comment>
<comment type="caution">
    <text evidence="14">The sequence shown here is derived from an EMBL/GenBank/DDBJ whole genome shotgun (WGS) entry which is preliminary data.</text>
</comment>
<proteinExistence type="inferred from homology"/>
<keyword evidence="15" id="KW-1185">Reference proteome</keyword>
<dbReference type="InterPro" id="IPR045031">
    <property type="entry name" value="DHP_synth-like"/>
</dbReference>
<dbReference type="Gene3D" id="3.20.20.20">
    <property type="entry name" value="Dihydropteroate synthase-like"/>
    <property type="match status" value="1"/>
</dbReference>
<feature type="domain" description="Pterin-binding" evidence="13">
    <location>
        <begin position="15"/>
        <end position="267"/>
    </location>
</feature>
<evidence type="ECO:0000313" key="14">
    <source>
        <dbReference type="EMBL" id="KAB1067312.1"/>
    </source>
</evidence>
<name>A0A6N6MEU4_9FLAO</name>
<protein>
    <recommendedName>
        <fullName evidence="6 12">Dihydropteroate synthase</fullName>
        <shortName evidence="12">DHPS</shortName>
        <ecNumber evidence="5 12">2.5.1.15</ecNumber>
    </recommendedName>
    <alternativeName>
        <fullName evidence="11 12">Dihydropteroate pyrophosphorylase</fullName>
    </alternativeName>
</protein>
<gene>
    <name evidence="14" type="primary">folP</name>
    <name evidence="14" type="ORF">F6U93_11980</name>
</gene>
<evidence type="ECO:0000259" key="13">
    <source>
        <dbReference type="PROSITE" id="PS50972"/>
    </source>
</evidence>
<dbReference type="UniPathway" id="UPA00077">
    <property type="reaction ID" value="UER00156"/>
</dbReference>
<dbReference type="SUPFAM" id="SSF51717">
    <property type="entry name" value="Dihydropteroate synthetase-like"/>
    <property type="match status" value="1"/>
</dbReference>
<keyword evidence="8 12" id="KW-0479">Metal-binding</keyword>
<evidence type="ECO:0000256" key="9">
    <source>
        <dbReference type="ARBA" id="ARBA00022842"/>
    </source>
</evidence>
<dbReference type="PANTHER" id="PTHR20941:SF1">
    <property type="entry name" value="FOLIC ACID SYNTHESIS PROTEIN FOL1"/>
    <property type="match status" value="1"/>
</dbReference>
<evidence type="ECO:0000313" key="15">
    <source>
        <dbReference type="Proteomes" id="UP000441333"/>
    </source>
</evidence>
<evidence type="ECO:0000256" key="4">
    <source>
        <dbReference type="ARBA" id="ARBA00009503"/>
    </source>
</evidence>
<comment type="function">
    <text evidence="12">Catalyzes the condensation of para-aminobenzoate (pABA) with 6-hydroxymethyl-7,8-dihydropterin diphosphate (DHPt-PP) to form 7,8-dihydropteroate (H2Pte), the immediate precursor of folate derivatives.</text>
</comment>
<sequence length="274" mass="30190">MTINCKGQLIDLTSPKVMGILNITPDSFYDGGAHKNEKEVLLAVEKMLKAGATFIDVGAYSSRPNADHVSETEELNRIIPIIKSLVKNFPDILLSIDTFRSEVAKQGIEAGAALINDISAGKLDDNMLQTVADLKVPYIMMHMRGTPKTMQHQTDYSDLTKEVLFYFSERIAAAKAFGIIDVIVDPGFGFAKTLEQNFELLNKLELFKMTDKPLLIGVSRKSMIYKSLNTTADKALNGTSVLNTVALQKGASILRVHDVKEAVETIKLIEALKQ</sequence>
<evidence type="ECO:0000256" key="5">
    <source>
        <dbReference type="ARBA" id="ARBA00012458"/>
    </source>
</evidence>
<dbReference type="PANTHER" id="PTHR20941">
    <property type="entry name" value="FOLATE SYNTHESIS PROTEINS"/>
    <property type="match status" value="1"/>
</dbReference>
<comment type="pathway">
    <text evidence="3 12">Cofactor biosynthesis; tetrahydrofolate biosynthesis; 7,8-dihydrofolate from 2-amino-4-hydroxy-6-hydroxymethyl-7,8-dihydropteridine diphosphate and 4-aminobenzoate: step 1/2.</text>
</comment>
<dbReference type="InterPro" id="IPR006390">
    <property type="entry name" value="DHP_synth_dom"/>
</dbReference>
<keyword evidence="7 12" id="KW-0808">Transferase</keyword>
<organism evidence="14 15">
    <name type="scientific">Pseudotamlana haliotis</name>
    <dbReference type="NCBI Taxonomy" id="2614804"/>
    <lineage>
        <taxon>Bacteria</taxon>
        <taxon>Pseudomonadati</taxon>
        <taxon>Bacteroidota</taxon>
        <taxon>Flavobacteriia</taxon>
        <taxon>Flavobacteriales</taxon>
        <taxon>Flavobacteriaceae</taxon>
        <taxon>Pseudotamlana</taxon>
    </lineage>
</organism>
<dbReference type="GO" id="GO:0046872">
    <property type="term" value="F:metal ion binding"/>
    <property type="evidence" value="ECO:0007669"/>
    <property type="project" value="UniProtKB-KW"/>
</dbReference>
<keyword evidence="9 12" id="KW-0460">Magnesium</keyword>
<evidence type="ECO:0000256" key="11">
    <source>
        <dbReference type="ARBA" id="ARBA00030193"/>
    </source>
</evidence>
<dbReference type="InterPro" id="IPR011005">
    <property type="entry name" value="Dihydropteroate_synth-like_sf"/>
</dbReference>
<dbReference type="InterPro" id="IPR000489">
    <property type="entry name" value="Pterin-binding_dom"/>
</dbReference>
<evidence type="ECO:0000256" key="1">
    <source>
        <dbReference type="ARBA" id="ARBA00000012"/>
    </source>
</evidence>
<dbReference type="PROSITE" id="PS50972">
    <property type="entry name" value="PTERIN_BINDING"/>
    <property type="match status" value="1"/>
</dbReference>
<dbReference type="GO" id="GO:0046656">
    <property type="term" value="P:folic acid biosynthetic process"/>
    <property type="evidence" value="ECO:0007669"/>
    <property type="project" value="UniProtKB-KW"/>
</dbReference>
<reference evidence="14 15" key="1">
    <citation type="submission" date="2019-09" db="EMBL/GenBank/DDBJ databases">
        <authorList>
            <person name="Cao W.R."/>
        </authorList>
    </citation>
    <scope>NUCLEOTIDE SEQUENCE [LARGE SCALE GENOMIC DNA]</scope>
    <source>
        <strain evidence="14 15">B1N29</strain>
    </source>
</reference>
<comment type="similarity">
    <text evidence="4 12">Belongs to the DHPS family.</text>
</comment>
<evidence type="ECO:0000256" key="7">
    <source>
        <dbReference type="ARBA" id="ARBA00022679"/>
    </source>
</evidence>
<evidence type="ECO:0000256" key="6">
    <source>
        <dbReference type="ARBA" id="ARBA00016919"/>
    </source>
</evidence>
<dbReference type="Pfam" id="PF00809">
    <property type="entry name" value="Pterin_bind"/>
    <property type="match status" value="1"/>
</dbReference>
<evidence type="ECO:0000256" key="8">
    <source>
        <dbReference type="ARBA" id="ARBA00022723"/>
    </source>
</evidence>
<dbReference type="NCBIfam" id="TIGR01496">
    <property type="entry name" value="DHPS"/>
    <property type="match status" value="1"/>
</dbReference>
<dbReference type="PROSITE" id="PS00792">
    <property type="entry name" value="DHPS_1"/>
    <property type="match status" value="1"/>
</dbReference>
<dbReference type="CDD" id="cd00739">
    <property type="entry name" value="DHPS"/>
    <property type="match status" value="1"/>
</dbReference>
<evidence type="ECO:0000256" key="10">
    <source>
        <dbReference type="ARBA" id="ARBA00022909"/>
    </source>
</evidence>
<dbReference type="GO" id="GO:0005829">
    <property type="term" value="C:cytosol"/>
    <property type="evidence" value="ECO:0007669"/>
    <property type="project" value="TreeGrafter"/>
</dbReference>
<evidence type="ECO:0000256" key="2">
    <source>
        <dbReference type="ARBA" id="ARBA00001946"/>
    </source>
</evidence>
<dbReference type="AlphaFoldDB" id="A0A6N6MEU4"/>
<keyword evidence="10 12" id="KW-0289">Folate biosynthesis</keyword>
<dbReference type="GO" id="GO:0004156">
    <property type="term" value="F:dihydropteroate synthase activity"/>
    <property type="evidence" value="ECO:0007669"/>
    <property type="project" value="UniProtKB-EC"/>
</dbReference>
<accession>A0A6N6MEU4</accession>
<dbReference type="EC" id="2.5.1.15" evidence="5 12"/>
<evidence type="ECO:0000256" key="3">
    <source>
        <dbReference type="ARBA" id="ARBA00004763"/>
    </source>
</evidence>
<evidence type="ECO:0000256" key="12">
    <source>
        <dbReference type="RuleBase" id="RU361205"/>
    </source>
</evidence>